<keyword evidence="2" id="KW-1185">Reference proteome</keyword>
<dbReference type="AlphaFoldDB" id="A0A914ZAM4"/>
<protein>
    <submittedName>
        <fullName evidence="3">Uncharacterized protein</fullName>
    </submittedName>
</protein>
<reference evidence="3" key="1">
    <citation type="submission" date="2022-11" db="UniProtKB">
        <authorList>
            <consortium name="WormBaseParasite"/>
        </authorList>
    </citation>
    <scope>IDENTIFICATION</scope>
</reference>
<organism evidence="2 3">
    <name type="scientific">Panagrolaimus superbus</name>
    <dbReference type="NCBI Taxonomy" id="310955"/>
    <lineage>
        <taxon>Eukaryota</taxon>
        <taxon>Metazoa</taxon>
        <taxon>Ecdysozoa</taxon>
        <taxon>Nematoda</taxon>
        <taxon>Chromadorea</taxon>
        <taxon>Rhabditida</taxon>
        <taxon>Tylenchina</taxon>
        <taxon>Panagrolaimomorpha</taxon>
        <taxon>Panagrolaimoidea</taxon>
        <taxon>Panagrolaimidae</taxon>
        <taxon>Panagrolaimus</taxon>
    </lineage>
</organism>
<evidence type="ECO:0000313" key="2">
    <source>
        <dbReference type="Proteomes" id="UP000887577"/>
    </source>
</evidence>
<feature type="region of interest" description="Disordered" evidence="1">
    <location>
        <begin position="72"/>
        <end position="101"/>
    </location>
</feature>
<feature type="region of interest" description="Disordered" evidence="1">
    <location>
        <begin position="135"/>
        <end position="160"/>
    </location>
</feature>
<dbReference type="Proteomes" id="UP000887577">
    <property type="component" value="Unplaced"/>
</dbReference>
<feature type="compositionally biased region" description="Low complexity" evidence="1">
    <location>
        <begin position="139"/>
        <end position="150"/>
    </location>
</feature>
<evidence type="ECO:0000256" key="1">
    <source>
        <dbReference type="SAM" id="MobiDB-lite"/>
    </source>
</evidence>
<accession>A0A914ZAM4</accession>
<name>A0A914ZAM4_9BILA</name>
<evidence type="ECO:0000313" key="3">
    <source>
        <dbReference type="WBParaSite" id="PSU_v2.g9371.t1"/>
    </source>
</evidence>
<proteinExistence type="predicted"/>
<dbReference type="WBParaSite" id="PSU_v2.g9371.t1">
    <property type="protein sequence ID" value="PSU_v2.g9371.t1"/>
    <property type="gene ID" value="PSU_v2.g9371"/>
</dbReference>
<sequence>MADAARIRNIHGDDIPSSIVSRLTATRASRRNSIGQNSGDELQNSLNALKNFVADPTVTDKNSAISKYRARNGNPMDAISSDPRPTAGFTNGPPILPGSVKPYRTSGYGKTLTEAQMSESYAGTPSPLQTMTTISTPMSRSYSPNRSGSSLFEKTNNNISPRTSYRYPSYESVYHPPPSEPLFRNKGQTIIEEIQERWGESSRSRRFPRSSKERSLFCTII</sequence>